<dbReference type="Proteomes" id="UP000681967">
    <property type="component" value="Unassembled WGS sequence"/>
</dbReference>
<dbReference type="EMBL" id="CAJOBH010203945">
    <property type="protein sequence ID" value="CAF4994073.1"/>
    <property type="molecule type" value="Genomic_DNA"/>
</dbReference>
<reference evidence="1" key="1">
    <citation type="submission" date="2021-02" db="EMBL/GenBank/DDBJ databases">
        <authorList>
            <person name="Nowell W R."/>
        </authorList>
    </citation>
    <scope>NUCLEOTIDE SEQUENCE</scope>
</reference>
<proteinExistence type="predicted"/>
<organism evidence="1 2">
    <name type="scientific">Rotaria magnacalcarata</name>
    <dbReference type="NCBI Taxonomy" id="392030"/>
    <lineage>
        <taxon>Eukaryota</taxon>
        <taxon>Metazoa</taxon>
        <taxon>Spiralia</taxon>
        <taxon>Gnathifera</taxon>
        <taxon>Rotifera</taxon>
        <taxon>Eurotatoria</taxon>
        <taxon>Bdelloidea</taxon>
        <taxon>Philodinida</taxon>
        <taxon>Philodinidae</taxon>
        <taxon>Rotaria</taxon>
    </lineage>
</organism>
<gene>
    <name evidence="1" type="ORF">BYL167_LOCUS55250</name>
</gene>
<feature type="non-terminal residue" evidence="1">
    <location>
        <position position="20"/>
    </location>
</feature>
<evidence type="ECO:0000313" key="1">
    <source>
        <dbReference type="EMBL" id="CAF4994073.1"/>
    </source>
</evidence>
<protein>
    <submittedName>
        <fullName evidence="1">Uncharacterized protein</fullName>
    </submittedName>
</protein>
<dbReference type="AlphaFoldDB" id="A0A8S3D9F1"/>
<accession>A0A8S3D9F1</accession>
<evidence type="ECO:0000313" key="2">
    <source>
        <dbReference type="Proteomes" id="UP000681967"/>
    </source>
</evidence>
<name>A0A8S3D9F1_9BILA</name>
<sequence>MSSISTYGGAPHIWYPRILP</sequence>
<comment type="caution">
    <text evidence="1">The sequence shown here is derived from an EMBL/GenBank/DDBJ whole genome shotgun (WGS) entry which is preliminary data.</text>
</comment>